<evidence type="ECO:0000256" key="2">
    <source>
        <dbReference type="ARBA" id="ARBA00007453"/>
    </source>
</evidence>
<comment type="similarity">
    <text evidence="2">Belongs to the DDB1 family.</text>
</comment>
<dbReference type="InterPro" id="IPR036322">
    <property type="entry name" value="WD40_repeat_dom_sf"/>
</dbReference>
<dbReference type="InterPro" id="IPR015943">
    <property type="entry name" value="WD40/YVTN_repeat-like_dom_sf"/>
</dbReference>
<evidence type="ECO:0000256" key="1">
    <source>
        <dbReference type="ARBA" id="ARBA00004123"/>
    </source>
</evidence>
<dbReference type="AlphaFoldDB" id="A0AAJ7SFR0"/>
<dbReference type="PANTHER" id="PTHR10644">
    <property type="entry name" value="DNA REPAIR/RNA PROCESSING CPSF FAMILY"/>
    <property type="match status" value="1"/>
</dbReference>
<feature type="domain" description="RSE1/DDB1/CPSF1 C-terminal" evidence="4">
    <location>
        <begin position="802"/>
        <end position="1111"/>
    </location>
</feature>
<comment type="subcellular location">
    <subcellularLocation>
        <location evidence="1">Nucleus</location>
    </subcellularLocation>
</comment>
<evidence type="ECO:0000259" key="4">
    <source>
        <dbReference type="Pfam" id="PF03178"/>
    </source>
</evidence>
<evidence type="ECO:0000256" key="3">
    <source>
        <dbReference type="ARBA" id="ARBA00023242"/>
    </source>
</evidence>
<evidence type="ECO:0000259" key="6">
    <source>
        <dbReference type="Pfam" id="PF23726"/>
    </source>
</evidence>
<dbReference type="Pfam" id="PF03178">
    <property type="entry name" value="CPSF_A"/>
    <property type="match status" value="1"/>
</dbReference>
<sequence>MSYNYIVTAHKPTAVTGCLTGNFTTPTDRNLIVAKNTRLEILTITEEGLKPIKEVNIYGRISVMKKFRYPNESKDLLFFLTDKYNVAILEFSAESSENFEVITRSHGCVSDPYARPSEAGNLVVVDQPKARVIALRLYDGLLKMIPLNREAKELRSYNIRVEEAQITDMCFLSSSSSDPVLAIVYEEQQTRHMKTHVIALRDKELMKGPWGQRNLDLEADMLIPVEDTETGVIIVGGETIVYHYGQDYICIQPSFLRTTKISCYCRIDNNRFILGGICGRLFILTLRRENKKVVSHSLDLLGSVSIPECLSYLDNGVVFVGSRLGDSQLIRMHAQEPFIEVLESYTNLGAILDMIVVDLEKQGQDQLITCSGQGACGSLRIIRNGIGIHELACVELSGIKGIWALRMNTAQLEEDTPTDDTLVLSFVGQTRVFNCSSTEELEQVTLPAAFDIDSQTFCARNVLGNQVIQVTDKRVNLISVTSKTRVDQWFPPEGEIITQCACNDVQVALALKNVLVYLEIRDGSLTEIKRTRLEYEIACMDLNTLDKEGDQTSIITVGLWTDVSILVLSLPDLEQLFRQELPKDVIPRSVLKITFEGSTDYLLCTLADGSLFYYHLASTGELTGQKRVTLGTQPTTLRKFRSQRTWSVFACSDRPTVIYSSTSKLVFSKVNLREVKHMCSFSSEAFPDSLALASEDEFVIGTIDAIQKLHIRTVPLGESPRRIAYQEETGTFGVIVSRSDMACSTRCASLDAPNKSNASPYAWHKDFSSFGHTQCADRVDSGIPSCSSTSLQRPPSGCDETFSLLIIDQNTFEVLHAMQFCPNEYGVSICSAKLGSDPNPYYIVGTAFINQEESEPKVGRIFVLRWHDGKLETIAEKEAAGAPYSIREFHQKLAIAINSTVRLYSWNAEKDLQSECTPFFNIVILHLKCLGDYILVGDLMRSMTLLNYNADITSLEEIGRDYQTNWTTAVEILDEDTFLAAESNLNLYVCKRDPSAADDTRQHMHEVALYHLGEMVNVIVKGSLVMAQPGDMPLPLNKSFLYGSLHGAVGVIVPIKQELYAILNQIQTNLAKTIKSVGKIEHGFWRTFLAERKIEPATGFIDGDLIEQLLDLPKEALESVSQSIKVDEEGGHQRNMTPEDLVKLVEDLTRIH</sequence>
<feature type="domain" description="RSE1/DDB1/CPSF1 second beta-propeller" evidence="6">
    <location>
        <begin position="388"/>
        <end position="703"/>
    </location>
</feature>
<dbReference type="GeneID" id="100897198"/>
<dbReference type="InterPro" id="IPR058543">
    <property type="entry name" value="Beta-prop_RSE1/DDB1/CPSF1_2nd"/>
</dbReference>
<dbReference type="FunFam" id="2.130.10.10:FF:000070">
    <property type="entry name" value="DNA damage-binding protein 1"/>
    <property type="match status" value="1"/>
</dbReference>
<dbReference type="Pfam" id="PF23726">
    <property type="entry name" value="Beta-prop_RSE1_2nd"/>
    <property type="match status" value="1"/>
</dbReference>
<dbReference type="GO" id="GO:0003676">
    <property type="term" value="F:nucleic acid binding"/>
    <property type="evidence" value="ECO:0007669"/>
    <property type="project" value="InterPro"/>
</dbReference>
<gene>
    <name evidence="8" type="primary">LOC100897198</name>
</gene>
<dbReference type="CTD" id="41611"/>
<reference evidence="8" key="1">
    <citation type="submission" date="2025-08" db="UniProtKB">
        <authorList>
            <consortium name="RefSeq"/>
        </authorList>
    </citation>
    <scope>IDENTIFICATION</scope>
</reference>
<evidence type="ECO:0000313" key="8">
    <source>
        <dbReference type="RefSeq" id="XP_028966942.1"/>
    </source>
</evidence>
<keyword evidence="7" id="KW-1185">Reference proteome</keyword>
<dbReference type="Gene3D" id="1.10.150.910">
    <property type="match status" value="1"/>
</dbReference>
<feature type="domain" description="RSE1/DDB1/CPSF1 first beta-propeller" evidence="5">
    <location>
        <begin position="15"/>
        <end position="343"/>
    </location>
</feature>
<protein>
    <submittedName>
        <fullName evidence="8">DNA damage-binding protein 1</fullName>
    </submittedName>
</protein>
<evidence type="ECO:0000313" key="7">
    <source>
        <dbReference type="Proteomes" id="UP000694867"/>
    </source>
</evidence>
<evidence type="ECO:0000259" key="5">
    <source>
        <dbReference type="Pfam" id="PF10433"/>
    </source>
</evidence>
<name>A0AAJ7SFR0_9ACAR</name>
<dbReference type="Proteomes" id="UP000694867">
    <property type="component" value="Unplaced"/>
</dbReference>
<dbReference type="InterPro" id="IPR004871">
    <property type="entry name" value="RSE1/DDB1/CPSF1_C"/>
</dbReference>
<dbReference type="InterPro" id="IPR018846">
    <property type="entry name" value="Beta-prop_RSE1/DDB1/CPSF1_1st"/>
</dbReference>
<proteinExistence type="inferred from homology"/>
<dbReference type="Pfam" id="PF10433">
    <property type="entry name" value="Beta-prop_RSE1_1st"/>
    <property type="match status" value="1"/>
</dbReference>
<dbReference type="InterPro" id="IPR050358">
    <property type="entry name" value="RSE1/DDB1/CFT1"/>
</dbReference>
<dbReference type="RefSeq" id="XP_028966942.1">
    <property type="nucleotide sequence ID" value="XM_029111109.1"/>
</dbReference>
<dbReference type="GO" id="GO:0005634">
    <property type="term" value="C:nucleus"/>
    <property type="evidence" value="ECO:0007669"/>
    <property type="project" value="UniProtKB-SubCell"/>
</dbReference>
<keyword evidence="3" id="KW-0539">Nucleus</keyword>
<dbReference type="Gene3D" id="2.130.10.10">
    <property type="entry name" value="YVTN repeat-like/Quinoprotein amine dehydrogenase"/>
    <property type="match status" value="3"/>
</dbReference>
<dbReference type="KEGG" id="goe:100897198"/>
<dbReference type="SUPFAM" id="SSF50978">
    <property type="entry name" value="WD40 repeat-like"/>
    <property type="match status" value="1"/>
</dbReference>
<organism evidence="7 8">
    <name type="scientific">Galendromus occidentalis</name>
    <name type="common">western predatory mite</name>
    <dbReference type="NCBI Taxonomy" id="34638"/>
    <lineage>
        <taxon>Eukaryota</taxon>
        <taxon>Metazoa</taxon>
        <taxon>Ecdysozoa</taxon>
        <taxon>Arthropoda</taxon>
        <taxon>Chelicerata</taxon>
        <taxon>Arachnida</taxon>
        <taxon>Acari</taxon>
        <taxon>Parasitiformes</taxon>
        <taxon>Mesostigmata</taxon>
        <taxon>Gamasina</taxon>
        <taxon>Phytoseioidea</taxon>
        <taxon>Phytoseiidae</taxon>
        <taxon>Typhlodrominae</taxon>
        <taxon>Galendromus</taxon>
    </lineage>
</organism>
<accession>A0AAJ7SFR0</accession>